<protein>
    <submittedName>
        <fullName evidence="3">Uncharacterized protein</fullName>
    </submittedName>
</protein>
<accession>A0A6J5RE58</accession>
<reference evidence="3" key="1">
    <citation type="submission" date="2020-05" db="EMBL/GenBank/DDBJ databases">
        <authorList>
            <person name="Chiriac C."/>
            <person name="Salcher M."/>
            <person name="Ghai R."/>
            <person name="Kavagutti S V."/>
        </authorList>
    </citation>
    <scope>NUCLEOTIDE SEQUENCE</scope>
</reference>
<evidence type="ECO:0000313" key="2">
    <source>
        <dbReference type="EMBL" id="CAB4169357.1"/>
    </source>
</evidence>
<organism evidence="3">
    <name type="scientific">uncultured Caudovirales phage</name>
    <dbReference type="NCBI Taxonomy" id="2100421"/>
    <lineage>
        <taxon>Viruses</taxon>
        <taxon>Duplodnaviria</taxon>
        <taxon>Heunggongvirae</taxon>
        <taxon>Uroviricota</taxon>
        <taxon>Caudoviricetes</taxon>
        <taxon>Peduoviridae</taxon>
        <taxon>Maltschvirus</taxon>
        <taxon>Maltschvirus maltsch</taxon>
    </lineage>
</organism>
<evidence type="ECO:0000313" key="1">
    <source>
        <dbReference type="EMBL" id="CAB4144870.1"/>
    </source>
</evidence>
<sequence>MHHEITTASEPPQIVLDWVAQLLNPDFIALLKVCPFDKVDIRLAASKGRVSKAPMIVFNGGPQEFQNL</sequence>
<proteinExistence type="predicted"/>
<name>A0A6J5RE58_9CAUD</name>
<dbReference type="EMBL" id="LR796845">
    <property type="protein sequence ID" value="CAB4169357.1"/>
    <property type="molecule type" value="Genomic_DNA"/>
</dbReference>
<evidence type="ECO:0000313" key="3">
    <source>
        <dbReference type="EMBL" id="CAB4195523.1"/>
    </source>
</evidence>
<gene>
    <name evidence="3" type="ORF">UFOVP1296_18</name>
    <name evidence="1" type="ORF">UFOVP471_76</name>
    <name evidence="2" type="ORF">UFOVP890_18</name>
</gene>
<dbReference type="EMBL" id="LR796438">
    <property type="protein sequence ID" value="CAB4144870.1"/>
    <property type="molecule type" value="Genomic_DNA"/>
</dbReference>
<dbReference type="EMBL" id="LR797240">
    <property type="protein sequence ID" value="CAB4195523.1"/>
    <property type="molecule type" value="Genomic_DNA"/>
</dbReference>